<gene>
    <name evidence="1" type="ORF">HNP55_000128</name>
</gene>
<keyword evidence="2" id="KW-1185">Reference proteome</keyword>
<protein>
    <recommendedName>
        <fullName evidence="3">DUF2867 domain-containing protein</fullName>
    </recommendedName>
</protein>
<dbReference type="EMBL" id="JACHLP010000001">
    <property type="protein sequence ID" value="MBB4841633.1"/>
    <property type="molecule type" value="Genomic_DNA"/>
</dbReference>
<evidence type="ECO:0008006" key="3">
    <source>
        <dbReference type="Google" id="ProtNLM"/>
    </source>
</evidence>
<accession>A0A840L464</accession>
<proteinExistence type="predicted"/>
<comment type="caution">
    <text evidence="1">The sequence shown here is derived from an EMBL/GenBank/DDBJ whole genome shotgun (WGS) entry which is preliminary data.</text>
</comment>
<sequence length="174" mass="19464">MMSKPLLCPVPPQSRIAAELPGADFHDCYELPDPQPQAPALQNWLQLMARTPAWMEWLMRMRNRAVGLVGLKNLGGLGGIDLNRPLDSYRVGQTVGIFQLHSLSEDEVVWQDDDRHLRVQVSLSKGLREGQPVLRLATVVHIHNRLGRVYMAVVGPAHRCIVPLMLGQVTRPQA</sequence>
<dbReference type="Pfam" id="PF11066">
    <property type="entry name" value="DUF2867"/>
    <property type="match status" value="1"/>
</dbReference>
<dbReference type="AlphaFoldDB" id="A0A840L464"/>
<reference evidence="1 2" key="1">
    <citation type="submission" date="2020-08" db="EMBL/GenBank/DDBJ databases">
        <title>Functional genomics of gut bacteria from endangered species of beetles.</title>
        <authorList>
            <person name="Carlos-Shanley C."/>
        </authorList>
    </citation>
    <scope>NUCLEOTIDE SEQUENCE [LARGE SCALE GENOMIC DNA]</scope>
    <source>
        <strain evidence="1 2">S00239</strain>
    </source>
</reference>
<organism evidence="1 2">
    <name type="scientific">Roseateles oligotrophus</name>
    <dbReference type="NCBI Taxonomy" id="1769250"/>
    <lineage>
        <taxon>Bacteria</taxon>
        <taxon>Pseudomonadati</taxon>
        <taxon>Pseudomonadota</taxon>
        <taxon>Betaproteobacteria</taxon>
        <taxon>Burkholderiales</taxon>
        <taxon>Sphaerotilaceae</taxon>
        <taxon>Roseateles</taxon>
    </lineage>
</organism>
<dbReference type="RefSeq" id="WP_184295012.1">
    <property type="nucleotide sequence ID" value="NZ_JACHLP010000001.1"/>
</dbReference>
<evidence type="ECO:0000313" key="1">
    <source>
        <dbReference type="EMBL" id="MBB4841633.1"/>
    </source>
</evidence>
<dbReference type="Proteomes" id="UP000562027">
    <property type="component" value="Unassembled WGS sequence"/>
</dbReference>
<name>A0A840L464_9BURK</name>
<dbReference type="InterPro" id="IPR021295">
    <property type="entry name" value="DUF2867"/>
</dbReference>
<evidence type="ECO:0000313" key="2">
    <source>
        <dbReference type="Proteomes" id="UP000562027"/>
    </source>
</evidence>